<evidence type="ECO:0000256" key="1">
    <source>
        <dbReference type="SAM" id="Phobius"/>
    </source>
</evidence>
<sequence length="257" mass="28659">MSKFFTFSIAIFFFLFLAVFGIFYMAEVLEDKNIDITDLVVNSYNSCVEAEGSVILESYPAQCRTKDGKSFTEYIGNELEVRDIIFTDFPRPNQEISSPLTVLGQARGNWYFEASFPLRLLNASGEEIAVGVAQAQGEWMTAEFVPFRARLEFSVPILSKSGTLVLEKDNPSGLSQNDQSLVIPIKFISKASVSKRQKNGCVISGCSNQICSDKEVVTSCEYLEEYACYTTADCEKQEDGECGWTITSEVQICLTEN</sequence>
<keyword evidence="1" id="KW-0812">Transmembrane</keyword>
<protein>
    <recommendedName>
        <fullName evidence="2">Bacterial spore germination immunoglobulin-like domain-containing protein</fullName>
    </recommendedName>
</protein>
<dbReference type="Pfam" id="PF10648">
    <property type="entry name" value="Gmad2"/>
    <property type="match status" value="1"/>
</dbReference>
<accession>A0A1G2HIC6</accession>
<reference evidence="3 4" key="1">
    <citation type="journal article" date="2016" name="Nat. Commun.">
        <title>Thousands of microbial genomes shed light on interconnected biogeochemical processes in an aquifer system.</title>
        <authorList>
            <person name="Anantharaman K."/>
            <person name="Brown C.T."/>
            <person name="Hug L.A."/>
            <person name="Sharon I."/>
            <person name="Castelle C.J."/>
            <person name="Probst A.J."/>
            <person name="Thomas B.C."/>
            <person name="Singh A."/>
            <person name="Wilkins M.J."/>
            <person name="Karaoz U."/>
            <person name="Brodie E.L."/>
            <person name="Williams K.H."/>
            <person name="Hubbard S.S."/>
            <person name="Banfield J.F."/>
        </authorList>
    </citation>
    <scope>NUCLEOTIDE SEQUENCE [LARGE SCALE GENOMIC DNA]</scope>
</reference>
<feature type="domain" description="Bacterial spore germination immunoglobulin-like" evidence="2">
    <location>
        <begin position="90"/>
        <end position="173"/>
    </location>
</feature>
<name>A0A1G2HIC6_9BACT</name>
<feature type="transmembrane region" description="Helical" evidence="1">
    <location>
        <begin position="7"/>
        <end position="26"/>
    </location>
</feature>
<keyword evidence="1" id="KW-1133">Transmembrane helix</keyword>
<evidence type="ECO:0000313" key="4">
    <source>
        <dbReference type="Proteomes" id="UP000176770"/>
    </source>
</evidence>
<dbReference type="STRING" id="1802165.A3F94_01025"/>
<evidence type="ECO:0000313" key="3">
    <source>
        <dbReference type="EMBL" id="OGZ62149.1"/>
    </source>
</evidence>
<comment type="caution">
    <text evidence="3">The sequence shown here is derived from an EMBL/GenBank/DDBJ whole genome shotgun (WGS) entry which is preliminary data.</text>
</comment>
<dbReference type="AlphaFoldDB" id="A0A1G2HIC6"/>
<proteinExistence type="predicted"/>
<keyword evidence="1" id="KW-0472">Membrane</keyword>
<dbReference type="Proteomes" id="UP000176770">
    <property type="component" value="Unassembled WGS sequence"/>
</dbReference>
<organism evidence="3 4">
    <name type="scientific">Candidatus Spechtbacteria bacterium RIFCSPLOWO2_12_FULL_38_22</name>
    <dbReference type="NCBI Taxonomy" id="1802165"/>
    <lineage>
        <taxon>Bacteria</taxon>
        <taxon>Candidatus Spechtiibacteriota</taxon>
    </lineage>
</organism>
<evidence type="ECO:0000259" key="2">
    <source>
        <dbReference type="Pfam" id="PF10648"/>
    </source>
</evidence>
<dbReference type="InterPro" id="IPR018911">
    <property type="entry name" value="Gmad2_Ig-like_dom"/>
</dbReference>
<dbReference type="EMBL" id="MHOK01000006">
    <property type="protein sequence ID" value="OGZ62149.1"/>
    <property type="molecule type" value="Genomic_DNA"/>
</dbReference>
<gene>
    <name evidence="3" type="ORF">A3F94_01025</name>
</gene>